<dbReference type="CDD" id="cd17329">
    <property type="entry name" value="MFS_MdtH_MDR_like"/>
    <property type="match status" value="1"/>
</dbReference>
<feature type="transmembrane region" description="Helical" evidence="7">
    <location>
        <begin position="100"/>
        <end position="121"/>
    </location>
</feature>
<keyword evidence="2" id="KW-0813">Transport</keyword>
<dbReference type="PANTHER" id="PTHR23517:SF10">
    <property type="entry name" value="MAJOR FACILITATOR SUPERFAMILY (MFS) PROFILE DOMAIN-CONTAINING PROTEIN"/>
    <property type="match status" value="1"/>
</dbReference>
<dbReference type="GO" id="GO:0022857">
    <property type="term" value="F:transmembrane transporter activity"/>
    <property type="evidence" value="ECO:0007669"/>
    <property type="project" value="InterPro"/>
</dbReference>
<feature type="transmembrane region" description="Helical" evidence="7">
    <location>
        <begin position="12"/>
        <end position="31"/>
    </location>
</feature>
<feature type="transmembrane region" description="Helical" evidence="7">
    <location>
        <begin position="202"/>
        <end position="224"/>
    </location>
</feature>
<feature type="transmembrane region" description="Helical" evidence="7">
    <location>
        <begin position="356"/>
        <end position="379"/>
    </location>
</feature>
<dbReference type="InterPro" id="IPR036259">
    <property type="entry name" value="MFS_trans_sf"/>
</dbReference>
<dbReference type="OrthoDB" id="3268460at2"/>
<dbReference type="InterPro" id="IPR020846">
    <property type="entry name" value="MFS_dom"/>
</dbReference>
<evidence type="ECO:0000256" key="4">
    <source>
        <dbReference type="ARBA" id="ARBA00022692"/>
    </source>
</evidence>
<feature type="transmembrane region" description="Helical" evidence="7">
    <location>
        <begin position="75"/>
        <end position="94"/>
    </location>
</feature>
<dbReference type="SUPFAM" id="SSF103473">
    <property type="entry name" value="MFS general substrate transporter"/>
    <property type="match status" value="1"/>
</dbReference>
<dbReference type="EMBL" id="AYZM01000090">
    <property type="protein sequence ID" value="KRN23251.1"/>
    <property type="molecule type" value="Genomic_DNA"/>
</dbReference>
<feature type="transmembrane region" description="Helical" evidence="7">
    <location>
        <begin position="162"/>
        <end position="182"/>
    </location>
</feature>
<protein>
    <submittedName>
        <fullName evidence="9">Major facilitator superfamily protein</fullName>
    </submittedName>
</protein>
<keyword evidence="3" id="KW-1003">Cell membrane</keyword>
<dbReference type="AlphaFoldDB" id="A0A0R2F4R4"/>
<gene>
    <name evidence="9" type="ORF">FD14_GL000720</name>
</gene>
<keyword evidence="5 7" id="KW-1133">Transmembrane helix</keyword>
<name>A0A0R2F4R4_9LACO</name>
<dbReference type="InterPro" id="IPR050171">
    <property type="entry name" value="MFS_Transporters"/>
</dbReference>
<evidence type="ECO:0000256" key="7">
    <source>
        <dbReference type="SAM" id="Phobius"/>
    </source>
</evidence>
<dbReference type="RefSeq" id="WP_054737379.1">
    <property type="nucleotide sequence ID" value="NZ_AYZM01000090.1"/>
</dbReference>
<evidence type="ECO:0000256" key="2">
    <source>
        <dbReference type="ARBA" id="ARBA00022448"/>
    </source>
</evidence>
<evidence type="ECO:0000256" key="5">
    <source>
        <dbReference type="ARBA" id="ARBA00022989"/>
    </source>
</evidence>
<feature type="transmembrane region" description="Helical" evidence="7">
    <location>
        <begin position="133"/>
        <end position="156"/>
    </location>
</feature>
<dbReference type="STRING" id="1423804.FD14_GL000720"/>
<proteinExistence type="predicted"/>
<evidence type="ECO:0000256" key="1">
    <source>
        <dbReference type="ARBA" id="ARBA00004651"/>
    </source>
</evidence>
<comment type="caution">
    <text evidence="9">The sequence shown here is derived from an EMBL/GenBank/DDBJ whole genome shotgun (WGS) entry which is preliminary data.</text>
</comment>
<dbReference type="PANTHER" id="PTHR23517">
    <property type="entry name" value="RESISTANCE PROTEIN MDTM, PUTATIVE-RELATED-RELATED"/>
    <property type="match status" value="1"/>
</dbReference>
<evidence type="ECO:0000256" key="3">
    <source>
        <dbReference type="ARBA" id="ARBA00022475"/>
    </source>
</evidence>
<feature type="domain" description="Major facilitator superfamily (MFS) profile" evidence="8">
    <location>
        <begin position="9"/>
        <end position="384"/>
    </location>
</feature>
<evidence type="ECO:0000313" key="9">
    <source>
        <dbReference type="EMBL" id="KRN23251.1"/>
    </source>
</evidence>
<feature type="transmembrane region" description="Helical" evidence="7">
    <location>
        <begin position="43"/>
        <end position="68"/>
    </location>
</feature>
<dbReference type="Gene3D" id="1.20.1250.20">
    <property type="entry name" value="MFS general substrate transporter like domains"/>
    <property type="match status" value="2"/>
</dbReference>
<keyword evidence="10" id="KW-1185">Reference proteome</keyword>
<dbReference type="InterPro" id="IPR011701">
    <property type="entry name" value="MFS"/>
</dbReference>
<dbReference type="Proteomes" id="UP000051442">
    <property type="component" value="Unassembled WGS sequence"/>
</dbReference>
<comment type="subcellular location">
    <subcellularLocation>
        <location evidence="1">Cell membrane</location>
        <topology evidence="1">Multi-pass membrane protein</topology>
    </subcellularLocation>
</comment>
<feature type="transmembrane region" description="Helical" evidence="7">
    <location>
        <begin position="244"/>
        <end position="265"/>
    </location>
</feature>
<evidence type="ECO:0000313" key="10">
    <source>
        <dbReference type="Proteomes" id="UP000051442"/>
    </source>
</evidence>
<keyword evidence="4 7" id="KW-0812">Transmembrane</keyword>
<dbReference type="Pfam" id="PF07690">
    <property type="entry name" value="MFS_1"/>
    <property type="match status" value="1"/>
</dbReference>
<accession>A0A0R2F4R4</accession>
<evidence type="ECO:0000259" key="8">
    <source>
        <dbReference type="PROSITE" id="PS50850"/>
    </source>
</evidence>
<dbReference type="PROSITE" id="PS50850">
    <property type="entry name" value="MFS"/>
    <property type="match status" value="1"/>
</dbReference>
<organism evidence="9 10">
    <name type="scientific">Secundilactobacillus similis DSM 23365 = JCM 2765</name>
    <dbReference type="NCBI Taxonomy" id="1423804"/>
    <lineage>
        <taxon>Bacteria</taxon>
        <taxon>Bacillati</taxon>
        <taxon>Bacillota</taxon>
        <taxon>Bacilli</taxon>
        <taxon>Lactobacillales</taxon>
        <taxon>Lactobacillaceae</taxon>
        <taxon>Secundilactobacillus</taxon>
    </lineage>
</organism>
<sequence>MLAKKTQITLPAVFWSTLLLNAGAAFMWPLTTVYMNQMLGKSLTLAGSVLLVTSLMMMVGNFVGGWLFDRWSPYGTGLVGAGMSLIAMLVLIRWHAWPTFAIMLFVVGFGDGISLTVGNSFAATITHKTTRQVFNVLYIGLNVGVVIGTLLVGYLLDFGITTVFAVTTVCYIALFAIMAIAFRVEISTNQAEKETATKVPGANLRVIWLLCLLVFTLYASYALWESVLSVHMTNLHIPFRNYSLLWTLNGILIVVGQPIMNRLFASRKLATQIGLGSAIFALSFFLLIFASQYAVFVVIMIILTFGEMIGFPGMPAWVDALAEGGQKGKYQGMYNVAISLGRAVGPLFGGLMIDDFSYQALFLTVTVAMLLALGLVLLGNTRLRRRSVK</sequence>
<dbReference type="GO" id="GO:0005886">
    <property type="term" value="C:plasma membrane"/>
    <property type="evidence" value="ECO:0007669"/>
    <property type="project" value="UniProtKB-SubCell"/>
</dbReference>
<evidence type="ECO:0000256" key="6">
    <source>
        <dbReference type="ARBA" id="ARBA00023136"/>
    </source>
</evidence>
<keyword evidence="6 7" id="KW-0472">Membrane</keyword>
<reference evidence="9 10" key="1">
    <citation type="journal article" date="2015" name="Genome Announc.">
        <title>Expanding the biotechnology potential of lactobacilli through comparative genomics of 213 strains and associated genera.</title>
        <authorList>
            <person name="Sun Z."/>
            <person name="Harris H.M."/>
            <person name="McCann A."/>
            <person name="Guo C."/>
            <person name="Argimon S."/>
            <person name="Zhang W."/>
            <person name="Yang X."/>
            <person name="Jeffery I.B."/>
            <person name="Cooney J.C."/>
            <person name="Kagawa T.F."/>
            <person name="Liu W."/>
            <person name="Song Y."/>
            <person name="Salvetti E."/>
            <person name="Wrobel A."/>
            <person name="Rasinkangas P."/>
            <person name="Parkhill J."/>
            <person name="Rea M.C."/>
            <person name="O'Sullivan O."/>
            <person name="Ritari J."/>
            <person name="Douillard F.P."/>
            <person name="Paul Ross R."/>
            <person name="Yang R."/>
            <person name="Briner A.E."/>
            <person name="Felis G.E."/>
            <person name="de Vos W.M."/>
            <person name="Barrangou R."/>
            <person name="Klaenhammer T.R."/>
            <person name="Caufield P.W."/>
            <person name="Cui Y."/>
            <person name="Zhang H."/>
            <person name="O'Toole P.W."/>
        </authorList>
    </citation>
    <scope>NUCLEOTIDE SEQUENCE [LARGE SCALE GENOMIC DNA]</scope>
    <source>
        <strain evidence="9 10">DSM 23365</strain>
    </source>
</reference>
<feature type="transmembrane region" description="Helical" evidence="7">
    <location>
        <begin position="277"/>
        <end position="305"/>
    </location>
</feature>
<dbReference type="PATRIC" id="fig|1423804.4.peg.772"/>